<organism evidence="1">
    <name type="scientific">viral metagenome</name>
    <dbReference type="NCBI Taxonomy" id="1070528"/>
    <lineage>
        <taxon>unclassified sequences</taxon>
        <taxon>metagenomes</taxon>
        <taxon>organismal metagenomes</taxon>
    </lineage>
</organism>
<reference evidence="1" key="1">
    <citation type="submission" date="2020-03" db="EMBL/GenBank/DDBJ databases">
        <title>The deep terrestrial virosphere.</title>
        <authorList>
            <person name="Holmfeldt K."/>
            <person name="Nilsson E."/>
            <person name="Simone D."/>
            <person name="Lopez-Fernandez M."/>
            <person name="Wu X."/>
            <person name="de Brujin I."/>
            <person name="Lundin D."/>
            <person name="Andersson A."/>
            <person name="Bertilsson S."/>
            <person name="Dopson M."/>
        </authorList>
    </citation>
    <scope>NUCLEOTIDE SEQUENCE</scope>
    <source>
        <strain evidence="1">TM448A00845</strain>
    </source>
</reference>
<dbReference type="AlphaFoldDB" id="A0A6H1ZL57"/>
<sequence length="265" mass="27444">MKKILFILFAWFFLIGTANAATWYTVRKDQGGYMSMVTGYKSTSGQTLFEIDSRGGLSVYVTNTSTISGSGVSQLQSSTSGYIVVYNASTGAYGVSAISGASITSGTQTIINSELPDPITTPEIRTEAKITGKIYIINLTGNPVAIAGGKTGTTISGASVYGGWTKSGTSAQIGNATMEVTAIMTSAVKGMSHVFRILQNTAQSGGTVNVLFEAGDNIASQTAIIAGTSKYVLSGTTNATKLVLTASGTSVWEVDEVGSPTVSWD</sequence>
<dbReference type="EMBL" id="MT144074">
    <property type="protein sequence ID" value="QJA48171.1"/>
    <property type="molecule type" value="Genomic_DNA"/>
</dbReference>
<gene>
    <name evidence="1" type="ORF">TM448A00845_0009</name>
</gene>
<proteinExistence type="predicted"/>
<name>A0A6H1ZL57_9ZZZZ</name>
<protein>
    <submittedName>
        <fullName evidence="1">Uncharacterized protein</fullName>
    </submittedName>
</protein>
<accession>A0A6H1ZL57</accession>
<evidence type="ECO:0000313" key="1">
    <source>
        <dbReference type="EMBL" id="QJA48171.1"/>
    </source>
</evidence>